<name>A0A545TZ33_9GAMM</name>
<dbReference type="OrthoDB" id="661223at2"/>
<dbReference type="EMBL" id="VHSG01000007">
    <property type="protein sequence ID" value="TQV82482.1"/>
    <property type="molecule type" value="Genomic_DNA"/>
</dbReference>
<comment type="caution">
    <text evidence="1">The sequence shown here is derived from an EMBL/GenBank/DDBJ whole genome shotgun (WGS) entry which is preliminary data.</text>
</comment>
<evidence type="ECO:0000313" key="1">
    <source>
        <dbReference type="EMBL" id="TQV82482.1"/>
    </source>
</evidence>
<protein>
    <submittedName>
        <fullName evidence="1">Uncharacterized protein</fullName>
    </submittedName>
</protein>
<dbReference type="Proteomes" id="UP000319732">
    <property type="component" value="Unassembled WGS sequence"/>
</dbReference>
<dbReference type="AlphaFoldDB" id="A0A545TZ33"/>
<dbReference type="RefSeq" id="WP_142903498.1">
    <property type="nucleotide sequence ID" value="NZ_ML660090.1"/>
</dbReference>
<reference evidence="1 2" key="1">
    <citation type="submission" date="2019-06" db="EMBL/GenBank/DDBJ databases">
        <title>Whole genome sequence for Cellvibrionaceae sp. R142.</title>
        <authorList>
            <person name="Wang G."/>
        </authorList>
    </citation>
    <scope>NUCLEOTIDE SEQUENCE [LARGE SCALE GENOMIC DNA]</scope>
    <source>
        <strain evidence="1 2">R142</strain>
    </source>
</reference>
<sequence>MTTFPGSPRLIKGALVGIDPLNPLAGIIVFQYNPETMTRRLEARTAGGEGDPGEATRLSGPPRETITVSIEIDAADQLEQGDTAAATLGIHPALAALEVMLYPKSAMVVANTALSLLGTIEILPMEGPFVLFVWGPQRVLPVRLTGFSITEEAYDPLLNPIRAQVELSMNVLSYQDLSVLHPGHSLSLAHQVAKEVLATTNTGNNAQNIIAGLQL</sequence>
<accession>A0A545TZ33</accession>
<gene>
    <name evidence="1" type="ORF">FKG94_06995</name>
</gene>
<evidence type="ECO:0000313" key="2">
    <source>
        <dbReference type="Proteomes" id="UP000319732"/>
    </source>
</evidence>
<keyword evidence="2" id="KW-1185">Reference proteome</keyword>
<organism evidence="1 2">
    <name type="scientific">Exilibacterium tricleocarpae</name>
    <dbReference type="NCBI Taxonomy" id="2591008"/>
    <lineage>
        <taxon>Bacteria</taxon>
        <taxon>Pseudomonadati</taxon>
        <taxon>Pseudomonadota</taxon>
        <taxon>Gammaproteobacteria</taxon>
        <taxon>Cellvibrionales</taxon>
        <taxon>Cellvibrionaceae</taxon>
        <taxon>Exilibacterium</taxon>
    </lineage>
</organism>
<proteinExistence type="predicted"/>